<dbReference type="CDD" id="cd05269">
    <property type="entry name" value="TMR_SDR_a"/>
    <property type="match status" value="1"/>
</dbReference>
<dbReference type="Gene3D" id="3.90.25.10">
    <property type="entry name" value="UDP-galactose 4-epimerase, domain 1"/>
    <property type="match status" value="1"/>
</dbReference>
<dbReference type="AlphaFoldDB" id="A0A4R5D917"/>
<sequence length="295" mass="32635">MSKVFITGATGQLGKSTVNFLLQKGIAANQISALARDEAKATELKSKGIDVKIGNYDDSYSLLAALEGVETMLLISSSEMTKSRAVQHINAIKAAKESGVNHIIYTGFMRTHEDPKSPLWFIAEDHVKTEKYLKESGFTYTLFENGFYLDMLMDFVGEEVLETKTIFVPAGDGKINFVLRNEIAEALANVLTTGGHENKTYNIGSEQPVSFGEIANYISELTGVSIDYVSPEPEVYQQTLLQYGIPEAYARMFTAFSVAFAANTMNIPTSDLTQILGRRPTTVQEYLMSKFKKKI</sequence>
<gene>
    <name evidence="2" type="ORF">E0F88_31265</name>
</gene>
<dbReference type="Gene3D" id="3.40.50.720">
    <property type="entry name" value="NAD(P)-binding Rossmann-like Domain"/>
    <property type="match status" value="1"/>
</dbReference>
<dbReference type="OrthoDB" id="9780595at2"/>
<proteinExistence type="predicted"/>
<comment type="caution">
    <text evidence="2">The sequence shown here is derived from an EMBL/GenBank/DDBJ whole genome shotgun (WGS) entry which is preliminary data.</text>
</comment>
<dbReference type="Proteomes" id="UP000294850">
    <property type="component" value="Unassembled WGS sequence"/>
</dbReference>
<reference evidence="2 3" key="1">
    <citation type="submission" date="2019-03" db="EMBL/GenBank/DDBJ databases">
        <title>Dyadobacter AR-3-6 sp. nov., isolated from arctic soil.</title>
        <authorList>
            <person name="Chaudhary D.K."/>
        </authorList>
    </citation>
    <scope>NUCLEOTIDE SEQUENCE [LARGE SCALE GENOMIC DNA]</scope>
    <source>
        <strain evidence="2 3">AR-3-6</strain>
    </source>
</reference>
<dbReference type="InterPro" id="IPR052718">
    <property type="entry name" value="NmrA-type_oxidoreductase"/>
</dbReference>
<feature type="domain" description="NmrA-like" evidence="1">
    <location>
        <begin position="2"/>
        <end position="287"/>
    </location>
</feature>
<dbReference type="RefSeq" id="WP_131962334.1">
    <property type="nucleotide sequence ID" value="NZ_SMFL01000021.1"/>
</dbReference>
<protein>
    <submittedName>
        <fullName evidence="2">SDR family oxidoreductase</fullName>
    </submittedName>
</protein>
<dbReference type="PANTHER" id="PTHR47129">
    <property type="entry name" value="QUINONE OXIDOREDUCTASE 2"/>
    <property type="match status" value="1"/>
</dbReference>
<evidence type="ECO:0000313" key="2">
    <source>
        <dbReference type="EMBL" id="TDE09227.1"/>
    </source>
</evidence>
<evidence type="ECO:0000313" key="3">
    <source>
        <dbReference type="Proteomes" id="UP000294850"/>
    </source>
</evidence>
<keyword evidence="3" id="KW-1185">Reference proteome</keyword>
<dbReference type="InterPro" id="IPR008030">
    <property type="entry name" value="NmrA-like"/>
</dbReference>
<organism evidence="2 3">
    <name type="scientific">Dyadobacter psychrotolerans</name>
    <dbReference type="NCBI Taxonomy" id="2541721"/>
    <lineage>
        <taxon>Bacteria</taxon>
        <taxon>Pseudomonadati</taxon>
        <taxon>Bacteroidota</taxon>
        <taxon>Cytophagia</taxon>
        <taxon>Cytophagales</taxon>
        <taxon>Spirosomataceae</taxon>
        <taxon>Dyadobacter</taxon>
    </lineage>
</organism>
<name>A0A4R5D917_9BACT</name>
<evidence type="ECO:0000259" key="1">
    <source>
        <dbReference type="Pfam" id="PF05368"/>
    </source>
</evidence>
<dbReference type="Pfam" id="PF05368">
    <property type="entry name" value="NmrA"/>
    <property type="match status" value="1"/>
</dbReference>
<dbReference type="InterPro" id="IPR036291">
    <property type="entry name" value="NAD(P)-bd_dom_sf"/>
</dbReference>
<dbReference type="EMBL" id="SMFL01000021">
    <property type="protein sequence ID" value="TDE09227.1"/>
    <property type="molecule type" value="Genomic_DNA"/>
</dbReference>
<dbReference type="PANTHER" id="PTHR47129:SF1">
    <property type="entry name" value="NMRA-LIKE DOMAIN-CONTAINING PROTEIN"/>
    <property type="match status" value="1"/>
</dbReference>
<dbReference type="SUPFAM" id="SSF51735">
    <property type="entry name" value="NAD(P)-binding Rossmann-fold domains"/>
    <property type="match status" value="1"/>
</dbReference>
<accession>A0A4R5D917</accession>